<comment type="caution">
    <text evidence="2">The sequence shown here is derived from an EMBL/GenBank/DDBJ whole genome shotgun (WGS) entry which is preliminary data.</text>
</comment>
<evidence type="ECO:0000313" key="4">
    <source>
        <dbReference type="EMBL" id="CAF4441716.1"/>
    </source>
</evidence>
<keyword evidence="5" id="KW-1185">Reference proteome</keyword>
<reference evidence="2" key="1">
    <citation type="submission" date="2021-02" db="EMBL/GenBank/DDBJ databases">
        <authorList>
            <person name="Nowell W R."/>
        </authorList>
    </citation>
    <scope>NUCLEOTIDE SEQUENCE</scope>
</reference>
<name>A0A815Z0M6_9BILA</name>
<accession>A0A815Z0M6</accession>
<dbReference type="EMBL" id="CAJOBA010063748">
    <property type="protein sequence ID" value="CAF4347335.1"/>
    <property type="molecule type" value="Genomic_DNA"/>
</dbReference>
<evidence type="ECO:0000313" key="2">
    <source>
        <dbReference type="EMBL" id="CAF1576493.1"/>
    </source>
</evidence>
<dbReference type="AlphaFoldDB" id="A0A815Z0M6"/>
<evidence type="ECO:0000313" key="1">
    <source>
        <dbReference type="EMBL" id="CAF1556402.1"/>
    </source>
</evidence>
<dbReference type="Proteomes" id="UP000682733">
    <property type="component" value="Unassembled WGS sequence"/>
</dbReference>
<proteinExistence type="predicted"/>
<dbReference type="EMBL" id="CAJNOK010041207">
    <property type="protein sequence ID" value="CAF1556402.1"/>
    <property type="molecule type" value="Genomic_DNA"/>
</dbReference>
<evidence type="ECO:0000313" key="5">
    <source>
        <dbReference type="Proteomes" id="UP000663829"/>
    </source>
</evidence>
<dbReference type="Proteomes" id="UP000681722">
    <property type="component" value="Unassembled WGS sequence"/>
</dbReference>
<protein>
    <submittedName>
        <fullName evidence="2">Uncharacterized protein</fullName>
    </submittedName>
</protein>
<organism evidence="2 5">
    <name type="scientific">Didymodactylos carnosus</name>
    <dbReference type="NCBI Taxonomy" id="1234261"/>
    <lineage>
        <taxon>Eukaryota</taxon>
        <taxon>Metazoa</taxon>
        <taxon>Spiralia</taxon>
        <taxon>Gnathifera</taxon>
        <taxon>Rotifera</taxon>
        <taxon>Eurotatoria</taxon>
        <taxon>Bdelloidea</taxon>
        <taxon>Philodinida</taxon>
        <taxon>Philodinidae</taxon>
        <taxon>Didymodactylos</taxon>
    </lineage>
</organism>
<dbReference type="Proteomes" id="UP000677228">
    <property type="component" value="Unassembled WGS sequence"/>
</dbReference>
<dbReference type="EMBL" id="CAJOBC010096652">
    <property type="protein sequence ID" value="CAF4441716.1"/>
    <property type="molecule type" value="Genomic_DNA"/>
</dbReference>
<dbReference type="EMBL" id="CAJNOQ010030761">
    <property type="protein sequence ID" value="CAF1576493.1"/>
    <property type="molecule type" value="Genomic_DNA"/>
</dbReference>
<sequence>MSAQNIVSALSDLVANNLTVTQPSPITRQERQMAEHADIVKLMASGQRADYVEKTTLEFGDFTADEESEGEEDPMAVEKEGEEMDLIEMEMVEYWRDNCFLPLIGAKCLLLSTQDKVARKSTFLKTARETRDTFANSAKHNCRPATIRLLF</sequence>
<gene>
    <name evidence="2" type="ORF">GPM918_LOCUS40765</name>
    <name evidence="1" type="ORF">OVA965_LOCUS39573</name>
    <name evidence="4" type="ORF">SRO942_LOCUS41743</name>
    <name evidence="3" type="ORF">TMI583_LOCUS40894</name>
</gene>
<evidence type="ECO:0000313" key="3">
    <source>
        <dbReference type="EMBL" id="CAF4347335.1"/>
    </source>
</evidence>
<dbReference type="Proteomes" id="UP000663829">
    <property type="component" value="Unassembled WGS sequence"/>
</dbReference>